<protein>
    <submittedName>
        <fullName evidence="5">2,4-dienoyl-CoA reductase</fullName>
    </submittedName>
</protein>
<dbReference type="GO" id="GO:0005829">
    <property type="term" value="C:cytosol"/>
    <property type="evidence" value="ECO:0007669"/>
    <property type="project" value="TreeGrafter"/>
</dbReference>
<dbReference type="RefSeq" id="WP_092746565.1">
    <property type="nucleotide sequence ID" value="NZ_FMYL01000001.1"/>
</dbReference>
<dbReference type="PANTHER" id="PTHR22893">
    <property type="entry name" value="NADH OXIDOREDUCTASE-RELATED"/>
    <property type="match status" value="1"/>
</dbReference>
<evidence type="ECO:0000256" key="1">
    <source>
        <dbReference type="ARBA" id="ARBA00001917"/>
    </source>
</evidence>
<sequence length="356" mass="39391">MPTLNSPLKMGDLELKNRLVLAPLTRSRSTSARIPTEVMVEYYRQRANAGLILTEATVISEDAVGYHNTPGLWNHEQVTAWKPIIEAVHEQGAKIVTQLWHVGRISDPEFLKGKTPVAPSAIQPEGHVSLLRPIRPYVTPKALSIEEIKEIIAQYKQAAIHAKDAGFDGVELHAANGYLVDQFLQSGTNQRTDIYGGTLENRARLLLEVVDVLIDVWGAGRVGVHIAPRGDSHDMSDDHPAQTFGYVMQQLSQSHIAFVFSREYEAEDSIGSELREQFSGAWIANEKLTATSAKALLAENKADAVAFGQLFIANPDLLERLEHDLPLNSVDYNTLYPSDGSDLHKGYTDYPSLSHH</sequence>
<comment type="cofactor">
    <cofactor evidence="1">
        <name>FMN</name>
        <dbReference type="ChEBI" id="CHEBI:58210"/>
    </cofactor>
</comment>
<dbReference type="Gene3D" id="3.20.20.70">
    <property type="entry name" value="Aldolase class I"/>
    <property type="match status" value="1"/>
</dbReference>
<dbReference type="InterPro" id="IPR013785">
    <property type="entry name" value="Aldolase_TIM"/>
</dbReference>
<evidence type="ECO:0000313" key="5">
    <source>
        <dbReference type="EMBL" id="SDB82332.1"/>
    </source>
</evidence>
<name>A0A1G6GJX1_9GAMM</name>
<dbReference type="CDD" id="cd02933">
    <property type="entry name" value="OYE_like_FMN"/>
    <property type="match status" value="1"/>
</dbReference>
<evidence type="ECO:0000313" key="6">
    <source>
        <dbReference type="Proteomes" id="UP000242501"/>
    </source>
</evidence>
<dbReference type="AlphaFoldDB" id="A0A1G6GJX1"/>
<dbReference type="GO" id="GO:0010181">
    <property type="term" value="F:FMN binding"/>
    <property type="evidence" value="ECO:0007669"/>
    <property type="project" value="InterPro"/>
</dbReference>
<evidence type="ECO:0000259" key="4">
    <source>
        <dbReference type="Pfam" id="PF00724"/>
    </source>
</evidence>
<comment type="similarity">
    <text evidence="2">Belongs to the NADH:flavin oxidoreductase/NADH oxidase family.</text>
</comment>
<dbReference type="FunFam" id="3.20.20.70:FF:000059">
    <property type="entry name" value="N-ethylmaleimide reductase, FMN-linked"/>
    <property type="match status" value="1"/>
</dbReference>
<proteinExistence type="inferred from homology"/>
<dbReference type="PANTHER" id="PTHR22893:SF98">
    <property type="entry name" value="OXIDOREDUCTASE"/>
    <property type="match status" value="1"/>
</dbReference>
<dbReference type="Pfam" id="PF00724">
    <property type="entry name" value="Oxidored_FMN"/>
    <property type="match status" value="1"/>
</dbReference>
<keyword evidence="3" id="KW-0560">Oxidoreductase</keyword>
<accession>A0A1G6GJX1</accession>
<evidence type="ECO:0000256" key="2">
    <source>
        <dbReference type="ARBA" id="ARBA00005979"/>
    </source>
</evidence>
<keyword evidence="6" id="KW-1185">Reference proteome</keyword>
<dbReference type="InterPro" id="IPR045247">
    <property type="entry name" value="Oye-like"/>
</dbReference>
<gene>
    <name evidence="5" type="ORF">SAMN05421733_101307</name>
</gene>
<dbReference type="GO" id="GO:0016628">
    <property type="term" value="F:oxidoreductase activity, acting on the CH-CH group of donors, NAD or NADP as acceptor"/>
    <property type="evidence" value="ECO:0007669"/>
    <property type="project" value="UniProtKB-ARBA"/>
</dbReference>
<reference evidence="6" key="1">
    <citation type="submission" date="2016-09" db="EMBL/GenBank/DDBJ databases">
        <authorList>
            <person name="Varghese N."/>
            <person name="Submissions S."/>
        </authorList>
    </citation>
    <scope>NUCLEOTIDE SEQUENCE [LARGE SCALE GENOMIC DNA]</scope>
    <source>
        <strain evidence="6">ANC 4422</strain>
    </source>
</reference>
<feature type="domain" description="NADH:flavin oxidoreductase/NADH oxidase N-terminal" evidence="4">
    <location>
        <begin position="5"/>
        <end position="328"/>
    </location>
</feature>
<dbReference type="EMBL" id="FMYL01000001">
    <property type="protein sequence ID" value="SDB82332.1"/>
    <property type="molecule type" value="Genomic_DNA"/>
</dbReference>
<dbReference type="OrthoDB" id="8523426at2"/>
<organism evidence="5 6">
    <name type="scientific">Acinetobacter boissieri</name>
    <dbReference type="NCBI Taxonomy" id="1219383"/>
    <lineage>
        <taxon>Bacteria</taxon>
        <taxon>Pseudomonadati</taxon>
        <taxon>Pseudomonadota</taxon>
        <taxon>Gammaproteobacteria</taxon>
        <taxon>Moraxellales</taxon>
        <taxon>Moraxellaceae</taxon>
        <taxon>Acinetobacter</taxon>
    </lineage>
</organism>
<evidence type="ECO:0000256" key="3">
    <source>
        <dbReference type="ARBA" id="ARBA00023002"/>
    </source>
</evidence>
<dbReference type="Proteomes" id="UP000242501">
    <property type="component" value="Unassembled WGS sequence"/>
</dbReference>
<dbReference type="STRING" id="1219383.SAMN05421733_101307"/>
<dbReference type="InterPro" id="IPR001155">
    <property type="entry name" value="OxRdtase_FMN_N"/>
</dbReference>
<dbReference type="SUPFAM" id="SSF51395">
    <property type="entry name" value="FMN-linked oxidoreductases"/>
    <property type="match status" value="1"/>
</dbReference>